<dbReference type="Proteomes" id="UP000271626">
    <property type="component" value="Chromosome"/>
</dbReference>
<reference evidence="1 2" key="1">
    <citation type="submission" date="2018-12" db="EMBL/GenBank/DDBJ databases">
        <authorList>
            <consortium name="Pathogen Informatics"/>
        </authorList>
    </citation>
    <scope>NUCLEOTIDE SEQUENCE [LARGE SCALE GENOMIC DNA]</scope>
    <source>
        <strain evidence="1 2">NCTC10741</strain>
    </source>
</reference>
<evidence type="ECO:0000313" key="1">
    <source>
        <dbReference type="EMBL" id="VDR40090.1"/>
    </source>
</evidence>
<gene>
    <name evidence="1" type="ORF">NCTC10741_03244</name>
</gene>
<evidence type="ECO:0008006" key="3">
    <source>
        <dbReference type="Google" id="ProtNLM"/>
    </source>
</evidence>
<name>A0A3P8MC30_TSUPA</name>
<dbReference type="EMBL" id="LR131273">
    <property type="protein sequence ID" value="VDR40090.1"/>
    <property type="molecule type" value="Genomic_DNA"/>
</dbReference>
<dbReference type="AlphaFoldDB" id="A0A3P8MC30"/>
<dbReference type="RefSeq" id="WP_126197117.1">
    <property type="nucleotide sequence ID" value="NZ_CP085954.1"/>
</dbReference>
<accession>A0A3P8MC30</accession>
<protein>
    <recommendedName>
        <fullName evidence="3">DUF2190 domain-containing protein</fullName>
    </recommendedName>
</protein>
<proteinExistence type="predicted"/>
<dbReference type="InterPro" id="IPR011231">
    <property type="entry name" value="Phage_VT1-Sakai_H0018"/>
</dbReference>
<dbReference type="Pfam" id="PF09956">
    <property type="entry name" value="Phage_cement_2"/>
    <property type="match status" value="1"/>
</dbReference>
<dbReference type="OrthoDB" id="4377158at2"/>
<organism evidence="1 2">
    <name type="scientific">Tsukamurella paurometabola</name>
    <name type="common">Corynebacterium paurometabolum</name>
    <dbReference type="NCBI Taxonomy" id="2061"/>
    <lineage>
        <taxon>Bacteria</taxon>
        <taxon>Bacillati</taxon>
        <taxon>Actinomycetota</taxon>
        <taxon>Actinomycetes</taxon>
        <taxon>Mycobacteriales</taxon>
        <taxon>Tsukamurellaceae</taxon>
        <taxon>Tsukamurella</taxon>
    </lineage>
</organism>
<evidence type="ECO:0000313" key="2">
    <source>
        <dbReference type="Proteomes" id="UP000271626"/>
    </source>
</evidence>
<sequence length="125" mass="12150">MSTPIPQPRVYAPGADVTAQATAAVTARRLVFISAARASGGNLSVAHATAGGRVFGVAVDDAAVGDLVGVARDGVLRVTAGGAIDPGAEVEVGTAGRVVTKTTGVAIGYAVTAASSNGVAEISLY</sequence>